<gene>
    <name evidence="2" type="ORF">GCM10011366_02980</name>
</gene>
<dbReference type="AlphaFoldDB" id="A0A917BH48"/>
<organism evidence="2 3">
    <name type="scientific">Ornithinimicrobium tianjinense</name>
    <dbReference type="NCBI Taxonomy" id="1195761"/>
    <lineage>
        <taxon>Bacteria</taxon>
        <taxon>Bacillati</taxon>
        <taxon>Actinomycetota</taxon>
        <taxon>Actinomycetes</taxon>
        <taxon>Micrococcales</taxon>
        <taxon>Ornithinimicrobiaceae</taxon>
        <taxon>Ornithinimicrobium</taxon>
    </lineage>
</organism>
<keyword evidence="1" id="KW-1133">Transmembrane helix</keyword>
<reference evidence="2" key="1">
    <citation type="journal article" date="2014" name="Int. J. Syst. Evol. Microbiol.">
        <title>Complete genome sequence of Corynebacterium casei LMG S-19264T (=DSM 44701T), isolated from a smear-ripened cheese.</title>
        <authorList>
            <consortium name="US DOE Joint Genome Institute (JGI-PGF)"/>
            <person name="Walter F."/>
            <person name="Albersmeier A."/>
            <person name="Kalinowski J."/>
            <person name="Ruckert C."/>
        </authorList>
    </citation>
    <scope>NUCLEOTIDE SEQUENCE</scope>
    <source>
        <strain evidence="2">CGMCC 1.12160</strain>
    </source>
</reference>
<comment type="caution">
    <text evidence="2">The sequence shown here is derived from an EMBL/GenBank/DDBJ whole genome shotgun (WGS) entry which is preliminary data.</text>
</comment>
<feature type="transmembrane region" description="Helical" evidence="1">
    <location>
        <begin position="27"/>
        <end position="46"/>
    </location>
</feature>
<dbReference type="Proteomes" id="UP000605670">
    <property type="component" value="Unassembled WGS sequence"/>
</dbReference>
<proteinExistence type="predicted"/>
<evidence type="ECO:0000313" key="3">
    <source>
        <dbReference type="Proteomes" id="UP000605670"/>
    </source>
</evidence>
<name>A0A917BH48_9MICO</name>
<protein>
    <submittedName>
        <fullName evidence="2">Uncharacterized protein</fullName>
    </submittedName>
</protein>
<accession>A0A917BH48</accession>
<keyword evidence="1" id="KW-0472">Membrane</keyword>
<keyword evidence="1" id="KW-0812">Transmembrane</keyword>
<keyword evidence="3" id="KW-1185">Reference proteome</keyword>
<evidence type="ECO:0000313" key="2">
    <source>
        <dbReference type="EMBL" id="GGF38815.1"/>
    </source>
</evidence>
<dbReference type="RefSeq" id="WP_188427842.1">
    <property type="nucleotide sequence ID" value="NZ_BAABKH010000010.1"/>
</dbReference>
<evidence type="ECO:0000256" key="1">
    <source>
        <dbReference type="SAM" id="Phobius"/>
    </source>
</evidence>
<reference evidence="2" key="2">
    <citation type="submission" date="2020-09" db="EMBL/GenBank/DDBJ databases">
        <authorList>
            <person name="Sun Q."/>
            <person name="Zhou Y."/>
        </authorList>
    </citation>
    <scope>NUCLEOTIDE SEQUENCE</scope>
    <source>
        <strain evidence="2">CGMCC 1.12160</strain>
    </source>
</reference>
<dbReference type="EMBL" id="BMEM01000001">
    <property type="protein sequence ID" value="GGF38815.1"/>
    <property type="molecule type" value="Genomic_DNA"/>
</dbReference>
<sequence>MSDDQARALEIGGHPTHVQREHRLANVGWVVLGLFVLAGLVGFLGAGPWSNRTTGAEGDVVRVEHQRVSHYEAEDVLTIHVAEEAIDGDTLDLELTGDWLRGTDLSAVFPEPDAQRVVPGGAVLEFAVERPGDVAIVLSFRPQKLGDLELTAAAGGSTVTVDQFILP</sequence>